<dbReference type="EMBL" id="JAJSOF020000001">
    <property type="protein sequence ID" value="KAJ4451799.1"/>
    <property type="molecule type" value="Genomic_DNA"/>
</dbReference>
<name>A0ABQ8TYJ8_PERAM</name>
<gene>
    <name evidence="2" type="ORF">ANN_03271</name>
</gene>
<protein>
    <submittedName>
        <fullName evidence="2">Uncharacterized protein</fullName>
    </submittedName>
</protein>
<proteinExistence type="predicted"/>
<accession>A0ABQ8TYJ8</accession>
<evidence type="ECO:0000313" key="2">
    <source>
        <dbReference type="EMBL" id="KAJ4451799.1"/>
    </source>
</evidence>
<feature type="compositionally biased region" description="Acidic residues" evidence="1">
    <location>
        <begin position="1"/>
        <end position="10"/>
    </location>
</feature>
<feature type="region of interest" description="Disordered" evidence="1">
    <location>
        <begin position="1"/>
        <end position="47"/>
    </location>
</feature>
<evidence type="ECO:0000313" key="3">
    <source>
        <dbReference type="Proteomes" id="UP001148838"/>
    </source>
</evidence>
<reference evidence="2 3" key="1">
    <citation type="journal article" date="2022" name="Allergy">
        <title>Genome assembly and annotation of Periplaneta americana reveal a comprehensive cockroach allergen profile.</title>
        <authorList>
            <person name="Wang L."/>
            <person name="Xiong Q."/>
            <person name="Saelim N."/>
            <person name="Wang L."/>
            <person name="Nong W."/>
            <person name="Wan A.T."/>
            <person name="Shi M."/>
            <person name="Liu X."/>
            <person name="Cao Q."/>
            <person name="Hui J.H.L."/>
            <person name="Sookrung N."/>
            <person name="Leung T.F."/>
            <person name="Tungtrongchitr A."/>
            <person name="Tsui S.K.W."/>
        </authorList>
    </citation>
    <scope>NUCLEOTIDE SEQUENCE [LARGE SCALE GENOMIC DNA]</scope>
    <source>
        <strain evidence="2">PWHHKU_190912</strain>
    </source>
</reference>
<keyword evidence="3" id="KW-1185">Reference proteome</keyword>
<evidence type="ECO:0000256" key="1">
    <source>
        <dbReference type="SAM" id="MobiDB-lite"/>
    </source>
</evidence>
<organism evidence="2 3">
    <name type="scientific">Periplaneta americana</name>
    <name type="common">American cockroach</name>
    <name type="synonym">Blatta americana</name>
    <dbReference type="NCBI Taxonomy" id="6978"/>
    <lineage>
        <taxon>Eukaryota</taxon>
        <taxon>Metazoa</taxon>
        <taxon>Ecdysozoa</taxon>
        <taxon>Arthropoda</taxon>
        <taxon>Hexapoda</taxon>
        <taxon>Insecta</taxon>
        <taxon>Pterygota</taxon>
        <taxon>Neoptera</taxon>
        <taxon>Polyneoptera</taxon>
        <taxon>Dictyoptera</taxon>
        <taxon>Blattodea</taxon>
        <taxon>Blattoidea</taxon>
        <taxon>Blattidae</taxon>
        <taxon>Blattinae</taxon>
        <taxon>Periplaneta</taxon>
    </lineage>
</organism>
<sequence>MTETDIDEAIFDSSCSEAEDVIQEPKSQNISRESSESEEEEVTHEDLKKRDKFAPIRDIWNMVMRKFPMFYNPNESVTVD</sequence>
<dbReference type="Proteomes" id="UP001148838">
    <property type="component" value="Unassembled WGS sequence"/>
</dbReference>
<comment type="caution">
    <text evidence="2">The sequence shown here is derived from an EMBL/GenBank/DDBJ whole genome shotgun (WGS) entry which is preliminary data.</text>
</comment>